<evidence type="ECO:0000256" key="1">
    <source>
        <dbReference type="ARBA" id="ARBA00005417"/>
    </source>
</evidence>
<dbReference type="CDD" id="cd03224">
    <property type="entry name" value="ABC_TM1139_LivF_branched"/>
    <property type="match status" value="1"/>
</dbReference>
<evidence type="ECO:0000313" key="8">
    <source>
        <dbReference type="Proteomes" id="UP000289411"/>
    </source>
</evidence>
<dbReference type="PANTHER" id="PTHR43820:SF4">
    <property type="entry name" value="HIGH-AFFINITY BRANCHED-CHAIN AMINO ACID TRANSPORT ATP-BINDING PROTEIN LIVF"/>
    <property type="match status" value="1"/>
</dbReference>
<dbReference type="OrthoDB" id="9805029at2"/>
<evidence type="ECO:0000256" key="3">
    <source>
        <dbReference type="ARBA" id="ARBA00022741"/>
    </source>
</evidence>
<keyword evidence="8" id="KW-1185">Reference proteome</keyword>
<dbReference type="InterPro" id="IPR003593">
    <property type="entry name" value="AAA+_ATPase"/>
</dbReference>
<protein>
    <submittedName>
        <fullName evidence="7">ATP-binding cassette domain-containing protein</fullName>
    </submittedName>
</protein>
<dbReference type="GO" id="GO:0015807">
    <property type="term" value="P:L-amino acid transport"/>
    <property type="evidence" value="ECO:0007669"/>
    <property type="project" value="TreeGrafter"/>
</dbReference>
<reference evidence="7 8" key="1">
    <citation type="submission" date="2018-09" db="EMBL/GenBank/DDBJ databases">
        <authorList>
            <person name="Grouzdev D.S."/>
            <person name="Krutkina M.S."/>
        </authorList>
    </citation>
    <scope>NUCLEOTIDE SEQUENCE [LARGE SCALE GENOMIC DNA]</scope>
    <source>
        <strain evidence="7 8">RmlP001</strain>
    </source>
</reference>
<keyword evidence="3" id="KW-0547">Nucleotide-binding</keyword>
<dbReference type="SUPFAM" id="SSF52540">
    <property type="entry name" value="P-loop containing nucleoside triphosphate hydrolases"/>
    <property type="match status" value="2"/>
</dbReference>
<dbReference type="SMART" id="SM00382">
    <property type="entry name" value="AAA"/>
    <property type="match status" value="2"/>
</dbReference>
<dbReference type="InterPro" id="IPR017871">
    <property type="entry name" value="ABC_transporter-like_CS"/>
</dbReference>
<dbReference type="InterPro" id="IPR027417">
    <property type="entry name" value="P-loop_NTPase"/>
</dbReference>
<keyword evidence="5" id="KW-0029">Amino-acid transport</keyword>
<dbReference type="GO" id="GO:0015658">
    <property type="term" value="F:branched-chain amino acid transmembrane transporter activity"/>
    <property type="evidence" value="ECO:0007669"/>
    <property type="project" value="TreeGrafter"/>
</dbReference>
<dbReference type="RefSeq" id="WP_129217962.1">
    <property type="nucleotide sequence ID" value="NZ_QYBC01000003.1"/>
</dbReference>
<accession>A0A4Q2RI76</accession>
<dbReference type="InterPro" id="IPR003439">
    <property type="entry name" value="ABC_transporter-like_ATP-bd"/>
</dbReference>
<dbReference type="PANTHER" id="PTHR43820">
    <property type="entry name" value="HIGH-AFFINITY BRANCHED-CHAIN AMINO ACID TRANSPORT ATP-BINDING PROTEIN LIVF"/>
    <property type="match status" value="1"/>
</dbReference>
<dbReference type="Pfam" id="PF12399">
    <property type="entry name" value="BCA_ABC_TP_C"/>
    <property type="match status" value="1"/>
</dbReference>
<dbReference type="AlphaFoldDB" id="A0A4Q2RI76"/>
<dbReference type="Pfam" id="PF00005">
    <property type="entry name" value="ABC_tran"/>
    <property type="match status" value="2"/>
</dbReference>
<name>A0A4Q2RI76_9HYPH</name>
<dbReference type="InterPro" id="IPR052156">
    <property type="entry name" value="BCAA_Transport_ATP-bd_LivF"/>
</dbReference>
<reference evidence="7 8" key="2">
    <citation type="submission" date="2019-02" db="EMBL/GenBank/DDBJ databases">
        <title>'Lichenibacterium ramalinii' gen. nov. sp. nov., 'Lichenibacterium minor' gen. nov. sp. nov.</title>
        <authorList>
            <person name="Pankratov T."/>
        </authorList>
    </citation>
    <scope>NUCLEOTIDE SEQUENCE [LARGE SCALE GENOMIC DNA]</scope>
    <source>
        <strain evidence="7 8">RmlP001</strain>
    </source>
</reference>
<dbReference type="PROSITE" id="PS50893">
    <property type="entry name" value="ABC_TRANSPORTER_2"/>
    <property type="match status" value="2"/>
</dbReference>
<dbReference type="InterPro" id="IPR032823">
    <property type="entry name" value="BCA_ABC_TP_C"/>
</dbReference>
<proteinExistence type="inferred from homology"/>
<dbReference type="EMBL" id="QYBC01000003">
    <property type="protein sequence ID" value="RYB06604.1"/>
    <property type="molecule type" value="Genomic_DNA"/>
</dbReference>
<keyword evidence="4 7" id="KW-0067">ATP-binding</keyword>
<dbReference type="GO" id="GO:0005524">
    <property type="term" value="F:ATP binding"/>
    <property type="evidence" value="ECO:0007669"/>
    <property type="project" value="UniProtKB-KW"/>
</dbReference>
<comment type="caution">
    <text evidence="7">The sequence shown here is derived from an EMBL/GenBank/DDBJ whole genome shotgun (WGS) entry which is preliminary data.</text>
</comment>
<feature type="domain" description="ABC transporter" evidence="6">
    <location>
        <begin position="21"/>
        <end position="257"/>
    </location>
</feature>
<keyword evidence="2" id="KW-0813">Transport</keyword>
<evidence type="ECO:0000256" key="2">
    <source>
        <dbReference type="ARBA" id="ARBA00022448"/>
    </source>
</evidence>
<feature type="domain" description="ABC transporter" evidence="6">
    <location>
        <begin position="276"/>
        <end position="503"/>
    </location>
</feature>
<dbReference type="CDD" id="cd03219">
    <property type="entry name" value="ABC_Mj1267_LivG_branched"/>
    <property type="match status" value="1"/>
</dbReference>
<comment type="similarity">
    <text evidence="1">Belongs to the ABC transporter superfamily.</text>
</comment>
<evidence type="ECO:0000256" key="5">
    <source>
        <dbReference type="ARBA" id="ARBA00022970"/>
    </source>
</evidence>
<organism evidence="7 8">
    <name type="scientific">Lichenibacterium ramalinae</name>
    <dbReference type="NCBI Taxonomy" id="2316527"/>
    <lineage>
        <taxon>Bacteria</taxon>
        <taxon>Pseudomonadati</taxon>
        <taxon>Pseudomonadota</taxon>
        <taxon>Alphaproteobacteria</taxon>
        <taxon>Hyphomicrobiales</taxon>
        <taxon>Lichenihabitantaceae</taxon>
        <taxon>Lichenibacterium</taxon>
    </lineage>
</organism>
<dbReference type="Gene3D" id="3.40.50.300">
    <property type="entry name" value="P-loop containing nucleotide triphosphate hydrolases"/>
    <property type="match status" value="2"/>
</dbReference>
<dbReference type="Proteomes" id="UP000289411">
    <property type="component" value="Unassembled WGS sequence"/>
</dbReference>
<gene>
    <name evidence="7" type="ORF">D3272_04515</name>
</gene>
<evidence type="ECO:0000259" key="6">
    <source>
        <dbReference type="PROSITE" id="PS50893"/>
    </source>
</evidence>
<dbReference type="PROSITE" id="PS00211">
    <property type="entry name" value="ABC_TRANSPORTER_1"/>
    <property type="match status" value="1"/>
</dbReference>
<evidence type="ECO:0000313" key="7">
    <source>
        <dbReference type="EMBL" id="RYB06604.1"/>
    </source>
</evidence>
<evidence type="ECO:0000256" key="4">
    <source>
        <dbReference type="ARBA" id="ARBA00022840"/>
    </source>
</evidence>
<sequence>MTLEFAQGRVATARDERPALLEVDGLTKRFGGLVAVKDMRLAIRPGEIVGLIGPNGSGKSTVMKLVMGILKPNAGRVMVDGVDVAGWPSHRVARHGVGLVFQHSRPLHRQTVGENIRLALLPDSLLKLIADPHVEGRARAIAERVGLGAVYDRRPATLPFADLRRLELAKAIARDPKVVLVDEPFAGLTAGEVADFSALIASFRADGKAVLLVDHNVKGVAALVDRAVAMYLGAFVAEGSAAEVMADPTVRAVYLGGAIQTAARREPGPATGPALLEVKGVSVLYGKAQALDRVDITVREGEFVSVVGLNGAGKTTLFNAISGLVPYSGTVSFGGAPLAGLSAARIARGGIVQCPETRELFNTMSVRENLDLGGAHLPAAERARQLAWLLDLFPILRSRAAQAAGKMSGGEQQMLAIARALMMQPKLLVLDEPTLGLAPVILEQLSRALERLRATTPITMLLGEQNVTFALPHADRVYVLEHARVVWEGPPSRFAEEAGRAYL</sequence>
<dbReference type="GO" id="GO:0016887">
    <property type="term" value="F:ATP hydrolysis activity"/>
    <property type="evidence" value="ECO:0007669"/>
    <property type="project" value="InterPro"/>
</dbReference>